<feature type="domain" description="Ketoreductase" evidence="4">
    <location>
        <begin position="7"/>
        <end position="190"/>
    </location>
</feature>
<dbReference type="PRINTS" id="PR00081">
    <property type="entry name" value="GDHRDH"/>
</dbReference>
<dbReference type="PANTHER" id="PTHR43391">
    <property type="entry name" value="RETINOL DEHYDROGENASE-RELATED"/>
    <property type="match status" value="1"/>
</dbReference>
<evidence type="ECO:0000313" key="5">
    <source>
        <dbReference type="EMBL" id="AFM10862.1"/>
    </source>
</evidence>
<dbReference type="HOGENOM" id="CLU_010194_2_1_12"/>
<dbReference type="SMART" id="SM00822">
    <property type="entry name" value="PKS_KR"/>
    <property type="match status" value="1"/>
</dbReference>
<evidence type="ECO:0000259" key="4">
    <source>
        <dbReference type="SMART" id="SM00822"/>
    </source>
</evidence>
<dbReference type="InterPro" id="IPR020904">
    <property type="entry name" value="Sc_DH/Rdtase_CS"/>
</dbReference>
<protein>
    <submittedName>
        <fullName evidence="5">Short-chain dehydrogenase/reductase SDR</fullName>
    </submittedName>
</protein>
<dbReference type="Pfam" id="PF00106">
    <property type="entry name" value="adh_short"/>
    <property type="match status" value="1"/>
</dbReference>
<dbReference type="PRINTS" id="PR00080">
    <property type="entry name" value="SDRFAMILY"/>
</dbReference>
<proteinExistence type="inferred from homology"/>
<dbReference type="KEGG" id="tpx:Turpa_0200"/>
<dbReference type="InterPro" id="IPR057326">
    <property type="entry name" value="KR_dom"/>
</dbReference>
<dbReference type="CDD" id="cd05233">
    <property type="entry name" value="SDR_c"/>
    <property type="match status" value="1"/>
</dbReference>
<dbReference type="InterPro" id="IPR002347">
    <property type="entry name" value="SDR_fam"/>
</dbReference>
<reference evidence="5 6" key="1">
    <citation type="submission" date="2012-06" db="EMBL/GenBank/DDBJ databases">
        <title>The complete chromosome of genome of Turneriella parva DSM 21527.</title>
        <authorList>
            <consortium name="US DOE Joint Genome Institute (JGI-PGF)"/>
            <person name="Lucas S."/>
            <person name="Han J."/>
            <person name="Lapidus A."/>
            <person name="Bruce D."/>
            <person name="Goodwin L."/>
            <person name="Pitluck S."/>
            <person name="Peters L."/>
            <person name="Kyrpides N."/>
            <person name="Mavromatis K."/>
            <person name="Ivanova N."/>
            <person name="Mikhailova N."/>
            <person name="Chertkov O."/>
            <person name="Detter J.C."/>
            <person name="Tapia R."/>
            <person name="Han C."/>
            <person name="Land M."/>
            <person name="Hauser L."/>
            <person name="Markowitz V."/>
            <person name="Cheng J.-F."/>
            <person name="Hugenholtz P."/>
            <person name="Woyke T."/>
            <person name="Wu D."/>
            <person name="Gronow S."/>
            <person name="Wellnitz S."/>
            <person name="Brambilla E."/>
            <person name="Klenk H.-P."/>
            <person name="Eisen J.A."/>
        </authorList>
    </citation>
    <scope>NUCLEOTIDE SEQUENCE [LARGE SCALE GENOMIC DNA]</scope>
    <source>
        <strain evidence="6">ATCC BAA-1111 / DSM 21527 / NCTC 11395 / H</strain>
    </source>
</reference>
<dbReference type="Gene3D" id="3.40.50.720">
    <property type="entry name" value="NAD(P)-binding Rossmann-like Domain"/>
    <property type="match status" value="1"/>
</dbReference>
<evidence type="ECO:0000256" key="1">
    <source>
        <dbReference type="ARBA" id="ARBA00006484"/>
    </source>
</evidence>
<dbReference type="PANTHER" id="PTHR43391:SF82">
    <property type="entry name" value="OXIDOREDUCTASE SADH-RELATED"/>
    <property type="match status" value="1"/>
</dbReference>
<dbReference type="InterPro" id="IPR036291">
    <property type="entry name" value="NAD(P)-bd_dom_sf"/>
</dbReference>
<accession>I4B0Q5</accession>
<evidence type="ECO:0000256" key="2">
    <source>
        <dbReference type="ARBA" id="ARBA00023002"/>
    </source>
</evidence>
<keyword evidence="2" id="KW-0560">Oxidoreductase</keyword>
<dbReference type="GO" id="GO:0016491">
    <property type="term" value="F:oxidoreductase activity"/>
    <property type="evidence" value="ECO:0007669"/>
    <property type="project" value="UniProtKB-KW"/>
</dbReference>
<dbReference type="OrthoDB" id="9775296at2"/>
<dbReference type="STRING" id="869212.Turpa_0200"/>
<comment type="similarity">
    <text evidence="1 3">Belongs to the short-chain dehydrogenases/reductases (SDR) family.</text>
</comment>
<name>I4B0Q5_TURPD</name>
<dbReference type="PROSITE" id="PS00061">
    <property type="entry name" value="ADH_SHORT"/>
    <property type="match status" value="1"/>
</dbReference>
<keyword evidence="6" id="KW-1185">Reference proteome</keyword>
<gene>
    <name evidence="5" type="ordered locus">Turpa_0200</name>
</gene>
<dbReference type="EMBL" id="CP002959">
    <property type="protein sequence ID" value="AFM10862.1"/>
    <property type="molecule type" value="Genomic_DNA"/>
</dbReference>
<dbReference type="RefSeq" id="WP_014801383.1">
    <property type="nucleotide sequence ID" value="NC_018020.1"/>
</dbReference>
<evidence type="ECO:0000313" key="6">
    <source>
        <dbReference type="Proteomes" id="UP000006048"/>
    </source>
</evidence>
<dbReference type="Proteomes" id="UP000006048">
    <property type="component" value="Chromosome"/>
</dbReference>
<organism evidence="5 6">
    <name type="scientific">Turneriella parva (strain ATCC BAA-1111 / DSM 21527 / NCTC 11395 / H)</name>
    <name type="common">Leptospira parva</name>
    <dbReference type="NCBI Taxonomy" id="869212"/>
    <lineage>
        <taxon>Bacteria</taxon>
        <taxon>Pseudomonadati</taxon>
        <taxon>Spirochaetota</taxon>
        <taxon>Spirochaetia</taxon>
        <taxon>Leptospirales</taxon>
        <taxon>Leptospiraceae</taxon>
        <taxon>Turneriella</taxon>
    </lineage>
</organism>
<dbReference type="FunFam" id="3.40.50.720:FF:000084">
    <property type="entry name" value="Short-chain dehydrogenase reductase"/>
    <property type="match status" value="1"/>
</dbReference>
<evidence type="ECO:0000256" key="3">
    <source>
        <dbReference type="RuleBase" id="RU000363"/>
    </source>
</evidence>
<dbReference type="SUPFAM" id="SSF51735">
    <property type="entry name" value="NAD(P)-binding Rossmann-fold domains"/>
    <property type="match status" value="1"/>
</dbReference>
<sequence length="271" mass="28965">MKDLRNKVAVVTGAGSGIGRQLAHQLAKAGAELVLADVVQKNLEATVGELYGQTKITSHVVDVAKRDQVYALADAAVKAHGQVDIVINNAGVTVLQPLDQVSYEDFEWVMNVNFWGVVYGTLAFLPHLKTRPEASVVNISSVNGFVPFPNNGPYNCSKYAVYGFNETLHQELAGSPVVVTSVHPGGIKTNIIRNAKVHASPGGNDKAHITSRFDSIASTSAEDAAKAILGAVKKKQKKLLIGLDAHAMDLAKRLMPEEFTSLVGMLTQRVG</sequence>
<dbReference type="AlphaFoldDB" id="I4B0Q5"/>
<dbReference type="SMR" id="I4B0Q5"/>